<evidence type="ECO:0000313" key="1">
    <source>
        <dbReference type="EMBL" id="NOU70966.1"/>
    </source>
</evidence>
<protein>
    <recommendedName>
        <fullName evidence="3">YolD-like family protein</fullName>
    </recommendedName>
</protein>
<evidence type="ECO:0008006" key="3">
    <source>
        <dbReference type="Google" id="ProtNLM"/>
    </source>
</evidence>
<dbReference type="Pfam" id="PF08863">
    <property type="entry name" value="YolD"/>
    <property type="match status" value="1"/>
</dbReference>
<dbReference type="EMBL" id="WHOA01000037">
    <property type="protein sequence ID" value="NOU70966.1"/>
    <property type="molecule type" value="Genomic_DNA"/>
</dbReference>
<proteinExistence type="predicted"/>
<dbReference type="Proteomes" id="UP000616779">
    <property type="component" value="Unassembled WGS sequence"/>
</dbReference>
<keyword evidence="2" id="KW-1185">Reference proteome</keyword>
<comment type="caution">
    <text evidence="1">The sequence shown here is derived from an EMBL/GenBank/DDBJ whole genome shotgun (WGS) entry which is preliminary data.</text>
</comment>
<dbReference type="InterPro" id="IPR014962">
    <property type="entry name" value="YolD"/>
</dbReference>
<organism evidence="1 2">
    <name type="scientific">Paenibacillus phytorum</name>
    <dbReference type="NCBI Taxonomy" id="2654977"/>
    <lineage>
        <taxon>Bacteria</taxon>
        <taxon>Bacillati</taxon>
        <taxon>Bacillota</taxon>
        <taxon>Bacilli</taxon>
        <taxon>Bacillales</taxon>
        <taxon>Paenibacillaceae</taxon>
        <taxon>Paenibacillus</taxon>
    </lineage>
</organism>
<gene>
    <name evidence="1" type="ORF">GC098_05895</name>
</gene>
<name>A0ABX1XSP3_9BACL</name>
<accession>A0ABX1XSP3</accession>
<dbReference type="RefSeq" id="WP_171641913.1">
    <property type="nucleotide sequence ID" value="NZ_WHOA01000037.1"/>
</dbReference>
<reference evidence="1 2" key="1">
    <citation type="submission" date="2019-10" db="EMBL/GenBank/DDBJ databases">
        <title>Description of Paenibacillus terrestris sp. nov.</title>
        <authorList>
            <person name="Carlier A."/>
            <person name="Qi S."/>
        </authorList>
    </citation>
    <scope>NUCLEOTIDE SEQUENCE [LARGE SCALE GENOMIC DNA]</scope>
    <source>
        <strain evidence="1 2">LMG 31458</strain>
    </source>
</reference>
<sequence length="75" mass="8474">MSISNRENKEIANVMANALLSQQFIIVKIYNEAGDGQITGLITKIDQEIRRVKLSHENGTDWVAFDDILNVELVE</sequence>
<evidence type="ECO:0000313" key="2">
    <source>
        <dbReference type="Proteomes" id="UP000616779"/>
    </source>
</evidence>